<dbReference type="PROSITE" id="PS51278">
    <property type="entry name" value="GATASE_TYPE_2"/>
    <property type="match status" value="1"/>
</dbReference>
<evidence type="ECO:0000313" key="6">
    <source>
        <dbReference type="EMBL" id="SVA28074.1"/>
    </source>
</evidence>
<dbReference type="CDD" id="cd00712">
    <property type="entry name" value="AsnB"/>
    <property type="match status" value="1"/>
</dbReference>
<dbReference type="InterPro" id="IPR001962">
    <property type="entry name" value="Asn_synthase"/>
</dbReference>
<dbReference type="Gene3D" id="3.40.50.620">
    <property type="entry name" value="HUPs"/>
    <property type="match status" value="2"/>
</dbReference>
<dbReference type="Pfam" id="PF00733">
    <property type="entry name" value="Asn_synthase"/>
    <property type="match status" value="1"/>
</dbReference>
<organism evidence="6">
    <name type="scientific">marine metagenome</name>
    <dbReference type="NCBI Taxonomy" id="408172"/>
    <lineage>
        <taxon>unclassified sequences</taxon>
        <taxon>metagenomes</taxon>
        <taxon>ecological metagenomes</taxon>
    </lineage>
</organism>
<protein>
    <recommendedName>
        <fullName evidence="5">Glutamine amidotransferase type-2 domain-containing protein</fullName>
    </recommendedName>
</protein>
<evidence type="ECO:0000256" key="3">
    <source>
        <dbReference type="ARBA" id="ARBA00022840"/>
    </source>
</evidence>
<evidence type="ECO:0000256" key="4">
    <source>
        <dbReference type="ARBA" id="ARBA00022962"/>
    </source>
</evidence>
<dbReference type="InterPro" id="IPR033738">
    <property type="entry name" value="AsnB_N"/>
</dbReference>
<dbReference type="GO" id="GO:0006529">
    <property type="term" value="P:asparagine biosynthetic process"/>
    <property type="evidence" value="ECO:0007669"/>
    <property type="project" value="InterPro"/>
</dbReference>
<dbReference type="EMBL" id="UINC01006528">
    <property type="protein sequence ID" value="SVA28074.1"/>
    <property type="molecule type" value="Genomic_DNA"/>
</dbReference>
<dbReference type="InterPro" id="IPR014729">
    <property type="entry name" value="Rossmann-like_a/b/a_fold"/>
</dbReference>
<dbReference type="Gene3D" id="3.60.20.10">
    <property type="entry name" value="Glutamine Phosphoribosylpyrophosphate, subunit 1, domain 1"/>
    <property type="match status" value="1"/>
</dbReference>
<keyword evidence="2" id="KW-0547">Nucleotide-binding</keyword>
<dbReference type="SUPFAM" id="SSF56235">
    <property type="entry name" value="N-terminal nucleophile aminohydrolases (Ntn hydrolases)"/>
    <property type="match status" value="1"/>
</dbReference>
<gene>
    <name evidence="6" type="ORF">METZ01_LOCUS80928</name>
</gene>
<proteinExistence type="inferred from homology"/>
<name>A0A381UJD7_9ZZZZ</name>
<dbReference type="GO" id="GO:0005829">
    <property type="term" value="C:cytosol"/>
    <property type="evidence" value="ECO:0007669"/>
    <property type="project" value="TreeGrafter"/>
</dbReference>
<dbReference type="SUPFAM" id="SSF52402">
    <property type="entry name" value="Adenine nucleotide alpha hydrolases-like"/>
    <property type="match status" value="1"/>
</dbReference>
<dbReference type="NCBIfam" id="TIGR01536">
    <property type="entry name" value="asn_synth_AEB"/>
    <property type="match status" value="1"/>
</dbReference>
<comment type="similarity">
    <text evidence="1">Belongs to the asparagine synthetase family.</text>
</comment>
<reference evidence="6" key="1">
    <citation type="submission" date="2018-05" db="EMBL/GenBank/DDBJ databases">
        <authorList>
            <person name="Lanie J.A."/>
            <person name="Ng W.-L."/>
            <person name="Kazmierczak K.M."/>
            <person name="Andrzejewski T.M."/>
            <person name="Davidsen T.M."/>
            <person name="Wayne K.J."/>
            <person name="Tettelin H."/>
            <person name="Glass J.I."/>
            <person name="Rusch D."/>
            <person name="Podicherti R."/>
            <person name="Tsui H.-C.T."/>
            <person name="Winkler M.E."/>
        </authorList>
    </citation>
    <scope>NUCLEOTIDE SEQUENCE</scope>
</reference>
<dbReference type="InterPro" id="IPR051786">
    <property type="entry name" value="ASN_synthetase/amidase"/>
</dbReference>
<keyword evidence="3" id="KW-0067">ATP-binding</keyword>
<evidence type="ECO:0000259" key="5">
    <source>
        <dbReference type="PROSITE" id="PS51278"/>
    </source>
</evidence>
<feature type="non-terminal residue" evidence="6">
    <location>
        <position position="1"/>
    </location>
</feature>
<dbReference type="InterPro" id="IPR029055">
    <property type="entry name" value="Ntn_hydrolases_N"/>
</dbReference>
<evidence type="ECO:0000256" key="2">
    <source>
        <dbReference type="ARBA" id="ARBA00022741"/>
    </source>
</evidence>
<dbReference type="GO" id="GO:0005524">
    <property type="term" value="F:ATP binding"/>
    <property type="evidence" value="ECO:0007669"/>
    <property type="project" value="UniProtKB-KW"/>
</dbReference>
<feature type="domain" description="Glutamine amidotransferase type-2" evidence="5">
    <location>
        <begin position="2"/>
        <end position="217"/>
    </location>
</feature>
<dbReference type="AlphaFoldDB" id="A0A381UJD7"/>
<dbReference type="PANTHER" id="PTHR43284">
    <property type="entry name" value="ASPARAGINE SYNTHETASE (GLUTAMINE-HYDROLYZING)"/>
    <property type="match status" value="1"/>
</dbReference>
<dbReference type="PIRSF" id="PIRSF001589">
    <property type="entry name" value="Asn_synthetase_glu-h"/>
    <property type="match status" value="1"/>
</dbReference>
<dbReference type="InterPro" id="IPR006426">
    <property type="entry name" value="Asn_synth_AEB"/>
</dbReference>
<dbReference type="Pfam" id="PF13522">
    <property type="entry name" value="GATase_6"/>
    <property type="match status" value="1"/>
</dbReference>
<dbReference type="InterPro" id="IPR017932">
    <property type="entry name" value="GATase_2_dom"/>
</dbReference>
<keyword evidence="4" id="KW-0315">Glutamine amidotransferase</keyword>
<accession>A0A381UJD7</accession>
<dbReference type="CDD" id="cd01991">
    <property type="entry name" value="Asn_synthase_B_C"/>
    <property type="match status" value="1"/>
</dbReference>
<dbReference type="GO" id="GO:0004066">
    <property type="term" value="F:asparagine synthase (glutamine-hydrolyzing) activity"/>
    <property type="evidence" value="ECO:0007669"/>
    <property type="project" value="InterPro"/>
</dbReference>
<sequence length="646" mass="71031">VCGINGAVAVFDRAGGPSLRAAAEIMTSALKHRGPDASGIWTDSTGRAALGHTRLAIVDLSEAGAQPMTSSDGRWTITYNGELYNAAELRKRLGPLRWQGRSDTEVLLEYIAHHGVQAVLEAAKGMFAFGCWDARKSEFWLARDRFGEKPVYYAWHRGTFLFASELKALLLVPGLDPAINRQALQEYFRWTNVPAPMSIFEGVNKLPPAHCMRVESGSGDLSPRPYWSVIEAASAAPVSVDGVDVLDCLSETLDRAVAAQMVSDVPLGAFLSGGVDSSSVVAAMQRQSSTPVRTFSIGFTEASYDESGYAAEVATVLGTDHTELVVSPSDAMGVIPHLPTVYDEPFADSSQIPTLLVSRMAREKVTVALSGDGGDELFGGYNRYQEIERIGRFRTFLPSGGRRIVGAALRRLPVETWDRLGRGLPQVLVPSGLRHRTGHRIHKVARLLAADPTTELYAALMSITDQDDQLVLGVEERPISLTGISSGLLRGVSPFERSMLIDTLTYLPGDLLTKVDRASMSVSLEVRVPFLDPDLFQFAWGLSHSDRVREGQGKWILRELLRRDLPDNLIDRPKMGFGIPVGQWLRGPLRSWADDLLDPTLVREQGFLDPTVVQQRWLDHRDGRADLTFQIWSILMFQAWLVGGLR</sequence>
<dbReference type="PANTHER" id="PTHR43284:SF1">
    <property type="entry name" value="ASPARAGINE SYNTHETASE"/>
    <property type="match status" value="1"/>
</dbReference>
<evidence type="ECO:0000256" key="1">
    <source>
        <dbReference type="ARBA" id="ARBA00005752"/>
    </source>
</evidence>